<organism evidence="7 8">
    <name type="scientific">Acinetobacter modestus</name>
    <dbReference type="NCBI Taxonomy" id="1776740"/>
    <lineage>
        <taxon>Bacteria</taxon>
        <taxon>Pseudomonadati</taxon>
        <taxon>Pseudomonadota</taxon>
        <taxon>Gammaproteobacteria</taxon>
        <taxon>Moraxellales</taxon>
        <taxon>Moraxellaceae</taxon>
        <taxon>Acinetobacter</taxon>
    </lineage>
</organism>
<dbReference type="HOGENOM" id="CLU_641958_0_0_6"/>
<evidence type="ECO:0000313" key="8">
    <source>
        <dbReference type="Proteomes" id="UP000013248"/>
    </source>
</evidence>
<proteinExistence type="predicted"/>
<comment type="caution">
    <text evidence="7">The sequence shown here is derived from an EMBL/GenBank/DDBJ whole genome shotgun (WGS) entry which is preliminary data.</text>
</comment>
<keyword evidence="3 5" id="KW-1133">Transmembrane helix</keyword>
<evidence type="ECO:0000259" key="6">
    <source>
        <dbReference type="Pfam" id="PF04932"/>
    </source>
</evidence>
<evidence type="ECO:0000256" key="4">
    <source>
        <dbReference type="ARBA" id="ARBA00023136"/>
    </source>
</evidence>
<dbReference type="PANTHER" id="PTHR37422:SF17">
    <property type="entry name" value="O-ANTIGEN LIGASE"/>
    <property type="match status" value="1"/>
</dbReference>
<sequence>MNIKKDNIFGFFLWFGLISLIISPSISTIFSLPRLDTGLMPFYLLLNLSLMFLYKLERVQWSFLVYFLLLISFAFLSLVLNFSFSAFIDICFFSFFLFLFLFTGLYTRQNTIVKIRLIIFVLSFLIMIGFFSEVLLGIQLVNGNDQLEVSEGAFKGFFFNTNDQAVVSTSLCAAISFFYIINENRTKIRMFGYMLLMFLGVVIFVSASRAALLGYLLTVLLTLFLNSGKLMKIGYVSIFSFFSIFIFNKTLLIPLLNFLSGFSWLERSVERFQLALFSLDEDNSVGYRTEIYQKFAENFKMLWLGYGPRNYEEYFKEYPLSYSLGYTNPHSFFIEIYLAFGFFALIIFLAFLLKSCHFIVFSKLDTSQKTFYFFTILLFSWLVWVPSSILRLPLVWYPIFLILIYAISVNQTAVKTFEGRKNDKAFT</sequence>
<evidence type="ECO:0000256" key="2">
    <source>
        <dbReference type="ARBA" id="ARBA00022692"/>
    </source>
</evidence>
<feature type="transmembrane region" description="Helical" evidence="5">
    <location>
        <begin position="86"/>
        <end position="105"/>
    </location>
</feature>
<feature type="transmembrane region" description="Helical" evidence="5">
    <location>
        <begin position="117"/>
        <end position="141"/>
    </location>
</feature>
<feature type="transmembrane region" description="Helical" evidence="5">
    <location>
        <begin position="63"/>
        <end position="80"/>
    </location>
</feature>
<feature type="transmembrane region" description="Helical" evidence="5">
    <location>
        <begin position="212"/>
        <end position="228"/>
    </location>
</feature>
<dbReference type="Pfam" id="PF04932">
    <property type="entry name" value="Wzy_C"/>
    <property type="match status" value="1"/>
</dbReference>
<accession>N9MZ61</accession>
<dbReference type="PANTHER" id="PTHR37422">
    <property type="entry name" value="TEICHURONIC ACID BIOSYNTHESIS PROTEIN TUAE"/>
    <property type="match status" value="1"/>
</dbReference>
<feature type="transmembrane region" description="Helical" evidence="5">
    <location>
        <begin position="395"/>
        <end position="414"/>
    </location>
</feature>
<evidence type="ECO:0000256" key="3">
    <source>
        <dbReference type="ARBA" id="ARBA00022989"/>
    </source>
</evidence>
<keyword evidence="2 5" id="KW-0812">Transmembrane</keyword>
<dbReference type="EMBL" id="APRP01000032">
    <property type="protein sequence ID" value="ENW98560.1"/>
    <property type="molecule type" value="Genomic_DNA"/>
</dbReference>
<feature type="transmembrane region" description="Helical" evidence="5">
    <location>
        <begin position="371"/>
        <end position="389"/>
    </location>
</feature>
<evidence type="ECO:0000256" key="5">
    <source>
        <dbReference type="SAM" id="Phobius"/>
    </source>
</evidence>
<dbReference type="AlphaFoldDB" id="N9MZ61"/>
<reference evidence="7 8" key="1">
    <citation type="submission" date="2013-02" db="EMBL/GenBank/DDBJ databases">
        <title>The Genome Sequence of Acinetobacter sp. ANC 3862.</title>
        <authorList>
            <consortium name="The Broad Institute Genome Sequencing Platform"/>
            <consortium name="The Broad Institute Genome Sequencing Center for Infectious Disease"/>
            <person name="Cerqueira G."/>
            <person name="Feldgarden M."/>
            <person name="Courvalin P."/>
            <person name="Perichon B."/>
            <person name="Grillot-Courvalin C."/>
            <person name="Clermont D."/>
            <person name="Rocha E."/>
            <person name="Yoon E.-J."/>
            <person name="Nemec A."/>
            <person name="Walker B."/>
            <person name="Young S.K."/>
            <person name="Zeng Q."/>
            <person name="Gargeya S."/>
            <person name="Fitzgerald M."/>
            <person name="Haas B."/>
            <person name="Abouelleil A."/>
            <person name="Alvarado L."/>
            <person name="Arachchi H.M."/>
            <person name="Berlin A.M."/>
            <person name="Chapman S.B."/>
            <person name="Dewar J."/>
            <person name="Goldberg J."/>
            <person name="Griggs A."/>
            <person name="Gujja S."/>
            <person name="Hansen M."/>
            <person name="Howarth C."/>
            <person name="Imamovic A."/>
            <person name="Larimer J."/>
            <person name="McCowan C."/>
            <person name="Murphy C."/>
            <person name="Neiman D."/>
            <person name="Pearson M."/>
            <person name="Priest M."/>
            <person name="Roberts A."/>
            <person name="Saif S."/>
            <person name="Shea T."/>
            <person name="Sisk P."/>
            <person name="Sykes S."/>
            <person name="Wortman J."/>
            <person name="Nusbaum C."/>
            <person name="Birren B."/>
        </authorList>
    </citation>
    <scope>NUCLEOTIDE SEQUENCE [LARGE SCALE GENOMIC DNA]</scope>
    <source>
        <strain evidence="7 8">ANC 3862</strain>
    </source>
</reference>
<feature type="transmembrane region" description="Helical" evidence="5">
    <location>
        <begin position="38"/>
        <end position="56"/>
    </location>
</feature>
<dbReference type="InterPro" id="IPR051533">
    <property type="entry name" value="WaaL-like"/>
</dbReference>
<feature type="transmembrane region" description="Helical" evidence="5">
    <location>
        <begin position="332"/>
        <end position="351"/>
    </location>
</feature>
<name>N9MZ61_9GAMM</name>
<feature type="transmembrane region" description="Helical" evidence="5">
    <location>
        <begin position="188"/>
        <end position="206"/>
    </location>
</feature>
<protein>
    <recommendedName>
        <fullName evidence="6">O-antigen ligase-related domain-containing protein</fullName>
    </recommendedName>
</protein>
<dbReference type="eggNOG" id="ENOG5030FRD">
    <property type="taxonomic scope" value="Bacteria"/>
</dbReference>
<evidence type="ECO:0000256" key="1">
    <source>
        <dbReference type="ARBA" id="ARBA00004141"/>
    </source>
</evidence>
<evidence type="ECO:0000313" key="7">
    <source>
        <dbReference type="EMBL" id="ENW98560.1"/>
    </source>
</evidence>
<gene>
    <name evidence="7" type="ORF">F900_03161</name>
</gene>
<dbReference type="PATRIC" id="fig|1217705.3.peg.3068"/>
<feature type="transmembrane region" description="Helical" evidence="5">
    <location>
        <begin position="164"/>
        <end position="181"/>
    </location>
</feature>
<keyword evidence="4 5" id="KW-0472">Membrane</keyword>
<dbReference type="RefSeq" id="WP_005218928.1">
    <property type="nucleotide sequence ID" value="NZ_KB850089.1"/>
</dbReference>
<feature type="transmembrane region" description="Helical" evidence="5">
    <location>
        <begin position="235"/>
        <end position="256"/>
    </location>
</feature>
<dbReference type="STRING" id="1217705.F900_03161"/>
<dbReference type="InterPro" id="IPR007016">
    <property type="entry name" value="O-antigen_ligase-rel_domated"/>
</dbReference>
<dbReference type="Proteomes" id="UP000013248">
    <property type="component" value="Unassembled WGS sequence"/>
</dbReference>
<comment type="subcellular location">
    <subcellularLocation>
        <location evidence="1">Membrane</location>
        <topology evidence="1">Multi-pass membrane protein</topology>
    </subcellularLocation>
</comment>
<feature type="domain" description="O-antigen ligase-related" evidence="6">
    <location>
        <begin position="195"/>
        <end position="349"/>
    </location>
</feature>
<feature type="transmembrane region" description="Helical" evidence="5">
    <location>
        <begin position="12"/>
        <end position="32"/>
    </location>
</feature>
<dbReference type="GO" id="GO:0016020">
    <property type="term" value="C:membrane"/>
    <property type="evidence" value="ECO:0007669"/>
    <property type="project" value="UniProtKB-SubCell"/>
</dbReference>